<accession>A0A2N6CVW5</accession>
<feature type="domain" description="Methyltransferase type 11" evidence="1">
    <location>
        <begin position="111"/>
        <end position="157"/>
    </location>
</feature>
<dbReference type="SUPFAM" id="SSF53335">
    <property type="entry name" value="S-adenosyl-L-methionine-dependent methyltransferases"/>
    <property type="match status" value="1"/>
</dbReference>
<dbReference type="InterPro" id="IPR029063">
    <property type="entry name" value="SAM-dependent_MTases_sf"/>
</dbReference>
<dbReference type="AlphaFoldDB" id="A0A2N6CVW5"/>
<evidence type="ECO:0000313" key="2">
    <source>
        <dbReference type="EMBL" id="PLX61379.1"/>
    </source>
</evidence>
<dbReference type="STRING" id="1111735.GCA_000428045_02605"/>
<comment type="caution">
    <text evidence="2">The sequence shown here is derived from an EMBL/GenBank/DDBJ whole genome shotgun (WGS) entry which is preliminary data.</text>
</comment>
<evidence type="ECO:0000259" key="1">
    <source>
        <dbReference type="Pfam" id="PF08241"/>
    </source>
</evidence>
<organism evidence="2 3">
    <name type="scientific">Sedimenticola selenatireducens</name>
    <dbReference type="NCBI Taxonomy" id="191960"/>
    <lineage>
        <taxon>Bacteria</taxon>
        <taxon>Pseudomonadati</taxon>
        <taxon>Pseudomonadota</taxon>
        <taxon>Gammaproteobacteria</taxon>
        <taxon>Chromatiales</taxon>
        <taxon>Sedimenticolaceae</taxon>
        <taxon>Sedimenticola</taxon>
    </lineage>
</organism>
<dbReference type="Pfam" id="PF08241">
    <property type="entry name" value="Methyltransf_11"/>
    <property type="match status" value="1"/>
</dbReference>
<evidence type="ECO:0000313" key="3">
    <source>
        <dbReference type="Proteomes" id="UP000235015"/>
    </source>
</evidence>
<dbReference type="Proteomes" id="UP000235015">
    <property type="component" value="Unassembled WGS sequence"/>
</dbReference>
<dbReference type="Gene3D" id="3.40.50.150">
    <property type="entry name" value="Vaccinia Virus protein VP39"/>
    <property type="match status" value="1"/>
</dbReference>
<proteinExistence type="predicted"/>
<sequence length="241" mass="28074">MKNIEYAIKGLRAPFFKFLNKDKENFHCPICNYAGPFKDKNVRLHAKCPKCGELERARLQYLVLENIFKSIDCSSQSILHIAPENAFRKLFRRKFKTYVSGDLYRKDVDKNFDIQDIPFPDASFDMVFASHVLEYPDDDMKAISEFRRVLRPNGIAVLPIPLVHEKTRDRKDRDKVTRMMHEAGLDYFARFEAVFTKVEIHKSEMYPKEHQLFVYRGGGGEGYPLAVGDGWYSDVVPVCYV</sequence>
<dbReference type="InterPro" id="IPR013216">
    <property type="entry name" value="Methyltransf_11"/>
</dbReference>
<gene>
    <name evidence="2" type="ORF">C0630_11465</name>
</gene>
<name>A0A2N6CVW5_9GAMM</name>
<keyword evidence="2" id="KW-0808">Transferase</keyword>
<protein>
    <submittedName>
        <fullName evidence="2">Glycosyltransferase</fullName>
    </submittedName>
</protein>
<dbReference type="RefSeq" id="WP_273439567.1">
    <property type="nucleotide sequence ID" value="NZ_PKUN01000018.1"/>
</dbReference>
<dbReference type="GO" id="GO:0008757">
    <property type="term" value="F:S-adenosylmethionine-dependent methyltransferase activity"/>
    <property type="evidence" value="ECO:0007669"/>
    <property type="project" value="InterPro"/>
</dbReference>
<dbReference type="CDD" id="cd02440">
    <property type="entry name" value="AdoMet_MTases"/>
    <property type="match status" value="1"/>
</dbReference>
<reference evidence="2 3" key="1">
    <citation type="submission" date="2017-11" db="EMBL/GenBank/DDBJ databases">
        <title>Genome-resolved metagenomics identifies genetic mobility, metabolic interactions, and unexpected diversity in perchlorate-reducing communities.</title>
        <authorList>
            <person name="Barnum T.P."/>
            <person name="Figueroa I.A."/>
            <person name="Carlstrom C.I."/>
            <person name="Lucas L.N."/>
            <person name="Engelbrektson A.L."/>
            <person name="Coates J.D."/>
        </authorList>
    </citation>
    <scope>NUCLEOTIDE SEQUENCE [LARGE SCALE GENOMIC DNA]</scope>
    <source>
        <strain evidence="2">BM301</strain>
    </source>
</reference>
<dbReference type="EMBL" id="PKUN01000018">
    <property type="protein sequence ID" value="PLX61379.1"/>
    <property type="molecule type" value="Genomic_DNA"/>
</dbReference>